<dbReference type="InterPro" id="IPR015803">
    <property type="entry name" value="Cys-tRNA-ligase"/>
</dbReference>
<feature type="binding site" evidence="12">
    <location>
        <position position="259"/>
    </location>
    <ligand>
        <name>Zn(2+)</name>
        <dbReference type="ChEBI" id="CHEBI:29105"/>
    </ligand>
</feature>
<dbReference type="GO" id="GO:0004817">
    <property type="term" value="F:cysteine-tRNA ligase activity"/>
    <property type="evidence" value="ECO:0007669"/>
    <property type="project" value="UniProtKB-EC"/>
</dbReference>
<dbReference type="InterPro" id="IPR024909">
    <property type="entry name" value="Cys-tRNA/MSH_ligase"/>
</dbReference>
<comment type="cofactor">
    <cofactor evidence="12">
        <name>Zn(2+)</name>
        <dbReference type="ChEBI" id="CHEBI:29105"/>
    </cofactor>
    <text evidence="12">Binds 1 zinc ion per subunit.</text>
</comment>
<keyword evidence="3 12" id="KW-0963">Cytoplasm</keyword>
<dbReference type="Gene3D" id="1.20.120.1910">
    <property type="entry name" value="Cysteine-tRNA ligase, C-terminal anti-codon recognition domain"/>
    <property type="match status" value="1"/>
</dbReference>
<evidence type="ECO:0000256" key="9">
    <source>
        <dbReference type="ARBA" id="ARBA00022917"/>
    </source>
</evidence>
<feature type="region of interest" description="Disordered" evidence="13">
    <location>
        <begin position="351"/>
        <end position="370"/>
    </location>
</feature>
<keyword evidence="4 12" id="KW-0436">Ligase</keyword>
<feature type="compositionally biased region" description="Low complexity" evidence="13">
    <location>
        <begin position="503"/>
        <end position="516"/>
    </location>
</feature>
<comment type="similarity">
    <text evidence="1 12">Belongs to the class-I aminoacyl-tRNA synthetase family.</text>
</comment>
<evidence type="ECO:0000256" key="3">
    <source>
        <dbReference type="ARBA" id="ARBA00022490"/>
    </source>
</evidence>
<protein>
    <recommendedName>
        <fullName evidence="12">Cysteine--tRNA ligase</fullName>
        <ecNumber evidence="12">6.1.1.16</ecNumber>
    </recommendedName>
    <alternativeName>
        <fullName evidence="12">Cysteinyl-tRNA synthetase</fullName>
        <shortName evidence="12">CysRS</shortName>
    </alternativeName>
</protein>
<evidence type="ECO:0000256" key="7">
    <source>
        <dbReference type="ARBA" id="ARBA00022833"/>
    </source>
</evidence>
<feature type="binding site" evidence="12">
    <location>
        <position position="289"/>
    </location>
    <ligand>
        <name>ATP</name>
        <dbReference type="ChEBI" id="CHEBI:30616"/>
    </ligand>
</feature>
<proteinExistence type="inferred from homology"/>
<dbReference type="SMART" id="SM00840">
    <property type="entry name" value="DALR_2"/>
    <property type="match status" value="1"/>
</dbReference>
<evidence type="ECO:0000256" key="8">
    <source>
        <dbReference type="ARBA" id="ARBA00022840"/>
    </source>
</evidence>
<feature type="domain" description="Cysteinyl-tRNA synthetase class Ia DALR" evidence="14">
    <location>
        <begin position="377"/>
        <end position="445"/>
    </location>
</feature>
<evidence type="ECO:0000313" key="16">
    <source>
        <dbReference type="Proteomes" id="UP001422074"/>
    </source>
</evidence>
<gene>
    <name evidence="12 15" type="primary">cysS</name>
    <name evidence="15" type="ORF">ABCQ75_10265</name>
</gene>
<evidence type="ECO:0000256" key="11">
    <source>
        <dbReference type="ARBA" id="ARBA00047398"/>
    </source>
</evidence>
<dbReference type="RefSeq" id="WP_345885270.1">
    <property type="nucleotide sequence ID" value="NZ_JBDFRB010000007.1"/>
</dbReference>
<dbReference type="PANTHER" id="PTHR10890:SF30">
    <property type="entry name" value="CYSTEINE--TRNA LIGASE"/>
    <property type="match status" value="1"/>
</dbReference>
<dbReference type="CDD" id="cd00672">
    <property type="entry name" value="CysRS_core"/>
    <property type="match status" value="1"/>
</dbReference>
<dbReference type="Pfam" id="PF09190">
    <property type="entry name" value="DALR_2"/>
    <property type="match status" value="1"/>
</dbReference>
<dbReference type="PRINTS" id="PR00983">
    <property type="entry name" value="TRNASYNTHCYS"/>
</dbReference>
<keyword evidence="16" id="KW-1185">Reference proteome</keyword>
<feature type="binding site" evidence="12">
    <location>
        <position position="230"/>
    </location>
    <ligand>
        <name>Zn(2+)</name>
        <dbReference type="ChEBI" id="CHEBI:29105"/>
    </ligand>
</feature>
<comment type="caution">
    <text evidence="15">The sequence shown here is derived from an EMBL/GenBank/DDBJ whole genome shotgun (WGS) entry which is preliminary data.</text>
</comment>
<dbReference type="EMBL" id="JBDFRB010000007">
    <property type="protein sequence ID" value="MEN2744920.1"/>
    <property type="molecule type" value="Genomic_DNA"/>
</dbReference>
<dbReference type="Pfam" id="PF01406">
    <property type="entry name" value="tRNA-synt_1e"/>
    <property type="match status" value="1"/>
</dbReference>
<dbReference type="SUPFAM" id="SSF52374">
    <property type="entry name" value="Nucleotidylyl transferase"/>
    <property type="match status" value="1"/>
</dbReference>
<comment type="subunit">
    <text evidence="2 12">Monomer.</text>
</comment>
<keyword evidence="8 12" id="KW-0067">ATP-binding</keyword>
<dbReference type="EC" id="6.1.1.16" evidence="12"/>
<dbReference type="InterPro" id="IPR015273">
    <property type="entry name" value="Cys-tRNA-synt_Ia_DALR"/>
</dbReference>
<dbReference type="PANTHER" id="PTHR10890">
    <property type="entry name" value="CYSTEINYL-TRNA SYNTHETASE"/>
    <property type="match status" value="1"/>
</dbReference>
<dbReference type="Proteomes" id="UP001422074">
    <property type="component" value="Unassembled WGS sequence"/>
</dbReference>
<dbReference type="Pfam" id="PF23493">
    <property type="entry name" value="CysS_C"/>
    <property type="match status" value="1"/>
</dbReference>
<evidence type="ECO:0000256" key="13">
    <source>
        <dbReference type="SAM" id="MobiDB-lite"/>
    </source>
</evidence>
<keyword evidence="9 12" id="KW-0648">Protein biosynthesis</keyword>
<keyword evidence="6 12" id="KW-0547">Nucleotide-binding</keyword>
<dbReference type="InterPro" id="IPR014729">
    <property type="entry name" value="Rossmann-like_a/b/a_fold"/>
</dbReference>
<name>A0ABU9X3E0_9MICC</name>
<feature type="binding site" evidence="12">
    <location>
        <position position="29"/>
    </location>
    <ligand>
        <name>Zn(2+)</name>
        <dbReference type="ChEBI" id="CHEBI:29105"/>
    </ligand>
</feature>
<evidence type="ECO:0000313" key="15">
    <source>
        <dbReference type="EMBL" id="MEN2744920.1"/>
    </source>
</evidence>
<evidence type="ECO:0000256" key="4">
    <source>
        <dbReference type="ARBA" id="ARBA00022598"/>
    </source>
</evidence>
<sequence>MTLRFYDSATAEVRDFEPLVPGTASVYYCGATVQGSPHVGHVRSAIVFDQLTRWLAYRGYETTVIRNVTDIDDKILAKSAASFEPDFVPEGTYIPREPWFALAYRYEQEFETAYEVLGVQRPTYEPRATGHITEMHELITRLIERGHAYPAEDGSGDVYFDVRSWPAYGSLTRQRIDDMQAAADVEAEFRNRKRDPRDFALWKGHKPEDPETASWPSPWGRGRPGWHLECSAMVTKYLGPRFDIHGGGLDLRFPHHENEMAQSTAAGDGFANFWMHNGMVTFEGEKMSKSVGNVISPAEMLELASPRVVRYYLGQAHYRSVLDYRPTSLTEAAAAVERIDGFIAKARAAVQRPAHDGGRPASAGTGTGAGQAAVPEAFAEAMDDDLNIPQALAALHDTVRRGNTALAAGPDAGETARVAESLSEVLAMTAVLGLDAAGGHAASWASSPDSTAHRALSTLVDTQLAARAAARAAKDWAAADAIRDALAAAGIAVEDSSDGAAWSLAAPTPSSAQSAPTNRTGA</sequence>
<accession>A0ABU9X3E0</accession>
<keyword evidence="10 12" id="KW-0030">Aminoacyl-tRNA synthetase</keyword>
<feature type="binding site" evidence="12">
    <location>
        <position position="255"/>
    </location>
    <ligand>
        <name>Zn(2+)</name>
        <dbReference type="ChEBI" id="CHEBI:29105"/>
    </ligand>
</feature>
<evidence type="ECO:0000259" key="14">
    <source>
        <dbReference type="SMART" id="SM00840"/>
    </source>
</evidence>
<dbReference type="SUPFAM" id="SSF47323">
    <property type="entry name" value="Anticodon-binding domain of a subclass of class I aminoacyl-tRNA synthetases"/>
    <property type="match status" value="1"/>
</dbReference>
<evidence type="ECO:0000256" key="2">
    <source>
        <dbReference type="ARBA" id="ARBA00011245"/>
    </source>
</evidence>
<feature type="short sequence motif" description="'HIGH' region" evidence="12">
    <location>
        <begin position="31"/>
        <end position="41"/>
    </location>
</feature>
<evidence type="ECO:0000256" key="1">
    <source>
        <dbReference type="ARBA" id="ARBA00005594"/>
    </source>
</evidence>
<evidence type="ECO:0000256" key="12">
    <source>
        <dbReference type="HAMAP-Rule" id="MF_00041"/>
    </source>
</evidence>
<reference evidence="15 16" key="1">
    <citation type="submission" date="2024-05" db="EMBL/GenBank/DDBJ databases">
        <title>Sinomonas sp. nov., isolated from a waste landfill.</title>
        <authorList>
            <person name="Zhao Y."/>
        </authorList>
    </citation>
    <scope>NUCLEOTIDE SEQUENCE [LARGE SCALE GENOMIC DNA]</scope>
    <source>
        <strain evidence="15 16">CCTCC AB2014300</strain>
    </source>
</reference>
<evidence type="ECO:0000256" key="10">
    <source>
        <dbReference type="ARBA" id="ARBA00023146"/>
    </source>
</evidence>
<dbReference type="InterPro" id="IPR032678">
    <property type="entry name" value="tRNA-synt_1_cat_dom"/>
</dbReference>
<feature type="short sequence motif" description="'KMSKS' region" evidence="12">
    <location>
        <begin position="286"/>
        <end position="290"/>
    </location>
</feature>
<dbReference type="HAMAP" id="MF_00041">
    <property type="entry name" value="Cys_tRNA_synth"/>
    <property type="match status" value="1"/>
</dbReference>
<comment type="subcellular location">
    <subcellularLocation>
        <location evidence="12">Cytoplasm</location>
    </subcellularLocation>
</comment>
<comment type="catalytic activity">
    <reaction evidence="11 12">
        <text>tRNA(Cys) + L-cysteine + ATP = L-cysteinyl-tRNA(Cys) + AMP + diphosphate</text>
        <dbReference type="Rhea" id="RHEA:17773"/>
        <dbReference type="Rhea" id="RHEA-COMP:9661"/>
        <dbReference type="Rhea" id="RHEA-COMP:9679"/>
        <dbReference type="ChEBI" id="CHEBI:30616"/>
        <dbReference type="ChEBI" id="CHEBI:33019"/>
        <dbReference type="ChEBI" id="CHEBI:35235"/>
        <dbReference type="ChEBI" id="CHEBI:78442"/>
        <dbReference type="ChEBI" id="CHEBI:78517"/>
        <dbReference type="ChEBI" id="CHEBI:456215"/>
        <dbReference type="EC" id="6.1.1.16"/>
    </reaction>
</comment>
<evidence type="ECO:0000256" key="5">
    <source>
        <dbReference type="ARBA" id="ARBA00022723"/>
    </source>
</evidence>
<dbReference type="NCBIfam" id="TIGR00435">
    <property type="entry name" value="cysS"/>
    <property type="match status" value="1"/>
</dbReference>
<feature type="region of interest" description="Disordered" evidence="13">
    <location>
        <begin position="502"/>
        <end position="522"/>
    </location>
</feature>
<keyword evidence="5 12" id="KW-0479">Metal-binding</keyword>
<keyword evidence="7 12" id="KW-0862">Zinc</keyword>
<dbReference type="InterPro" id="IPR009080">
    <property type="entry name" value="tRNAsynth_Ia_anticodon-bd"/>
</dbReference>
<organism evidence="15 16">
    <name type="scientific">Sinomonas halotolerans</name>
    <dbReference type="NCBI Taxonomy" id="1644133"/>
    <lineage>
        <taxon>Bacteria</taxon>
        <taxon>Bacillati</taxon>
        <taxon>Actinomycetota</taxon>
        <taxon>Actinomycetes</taxon>
        <taxon>Micrococcales</taxon>
        <taxon>Micrococcaceae</taxon>
        <taxon>Sinomonas</taxon>
    </lineage>
</organism>
<evidence type="ECO:0000256" key="6">
    <source>
        <dbReference type="ARBA" id="ARBA00022741"/>
    </source>
</evidence>
<dbReference type="Gene3D" id="3.40.50.620">
    <property type="entry name" value="HUPs"/>
    <property type="match status" value="1"/>
</dbReference>
<dbReference type="InterPro" id="IPR056411">
    <property type="entry name" value="CysS_C"/>
</dbReference>